<name>A0A1P8WQG2_9PLAN</name>
<evidence type="ECO:0008006" key="3">
    <source>
        <dbReference type="Google" id="ProtNLM"/>
    </source>
</evidence>
<dbReference type="OrthoDB" id="281083at2"/>
<evidence type="ECO:0000313" key="1">
    <source>
        <dbReference type="EMBL" id="APZ96293.1"/>
    </source>
</evidence>
<dbReference type="KEGG" id="fmr:Fuma_05961"/>
<protein>
    <recommendedName>
        <fullName evidence="3">DUF4279 domain-containing protein</fullName>
    </recommendedName>
</protein>
<sequence length="140" mass="15667">MNDSTAVPLIRYLNTDLDLVCDTDPKFLIDDVEKSGLYAHAHDGGDGVFKVLVEDRNDSEPEPNIIRLLEAIETLSEAGRRVWNRCSKRDFNIGYDCGDGPWGFNQGLSNQTLRRIVECGATVSITLYPFRPETEGEETS</sequence>
<gene>
    <name evidence="1" type="ORF">Fuma_05961</name>
</gene>
<dbReference type="AlphaFoldDB" id="A0A1P8WQG2"/>
<evidence type="ECO:0000313" key="2">
    <source>
        <dbReference type="Proteomes" id="UP000187735"/>
    </source>
</evidence>
<keyword evidence="2" id="KW-1185">Reference proteome</keyword>
<reference evidence="1 2" key="1">
    <citation type="journal article" date="2016" name="Front. Microbiol.">
        <title>Fuerstia marisgermanicae gen. nov., sp. nov., an Unusual Member of the Phylum Planctomycetes from the German Wadden Sea.</title>
        <authorList>
            <person name="Kohn T."/>
            <person name="Heuer A."/>
            <person name="Jogler M."/>
            <person name="Vollmers J."/>
            <person name="Boedeker C."/>
            <person name="Bunk B."/>
            <person name="Rast P."/>
            <person name="Borchert D."/>
            <person name="Glockner I."/>
            <person name="Freese H.M."/>
            <person name="Klenk H.P."/>
            <person name="Overmann J."/>
            <person name="Kaster A.K."/>
            <person name="Rohde M."/>
            <person name="Wiegand S."/>
            <person name="Jogler C."/>
        </authorList>
    </citation>
    <scope>NUCLEOTIDE SEQUENCE [LARGE SCALE GENOMIC DNA]</scope>
    <source>
        <strain evidence="1 2">NH11</strain>
    </source>
</reference>
<dbReference type="EMBL" id="CP017641">
    <property type="protein sequence ID" value="APZ96293.1"/>
    <property type="molecule type" value="Genomic_DNA"/>
</dbReference>
<organism evidence="1 2">
    <name type="scientific">Fuerstiella marisgermanici</name>
    <dbReference type="NCBI Taxonomy" id="1891926"/>
    <lineage>
        <taxon>Bacteria</taxon>
        <taxon>Pseudomonadati</taxon>
        <taxon>Planctomycetota</taxon>
        <taxon>Planctomycetia</taxon>
        <taxon>Planctomycetales</taxon>
        <taxon>Planctomycetaceae</taxon>
        <taxon>Fuerstiella</taxon>
    </lineage>
</organism>
<proteinExistence type="predicted"/>
<dbReference type="RefSeq" id="WP_077027335.1">
    <property type="nucleotide sequence ID" value="NZ_CP017641.1"/>
</dbReference>
<dbReference type="Proteomes" id="UP000187735">
    <property type="component" value="Chromosome"/>
</dbReference>
<accession>A0A1P8WQG2</accession>
<dbReference type="STRING" id="1891926.Fuma_05961"/>